<keyword evidence="2" id="KW-1185">Reference proteome</keyword>
<dbReference type="AlphaFoldDB" id="X6LES1"/>
<gene>
    <name evidence="1" type="ORF">RFI_38242</name>
</gene>
<dbReference type="Proteomes" id="UP000023152">
    <property type="component" value="Unassembled WGS sequence"/>
</dbReference>
<protein>
    <submittedName>
        <fullName evidence="1">Uncharacterized protein</fullName>
    </submittedName>
</protein>
<evidence type="ECO:0000313" key="2">
    <source>
        <dbReference type="Proteomes" id="UP000023152"/>
    </source>
</evidence>
<organism evidence="1 2">
    <name type="scientific">Reticulomyxa filosa</name>
    <dbReference type="NCBI Taxonomy" id="46433"/>
    <lineage>
        <taxon>Eukaryota</taxon>
        <taxon>Sar</taxon>
        <taxon>Rhizaria</taxon>
        <taxon>Retaria</taxon>
        <taxon>Foraminifera</taxon>
        <taxon>Monothalamids</taxon>
        <taxon>Reticulomyxidae</taxon>
        <taxon>Reticulomyxa</taxon>
    </lineage>
</organism>
<name>X6LES1_RETFI</name>
<sequence>MFEVIILYQITFNQFYLISKTKKFSQKQRLNQQIFFPKTPSNISNKIFKKPIGFSEAILKLNFFGTDRMLAPPTSIPKVIPFLKAIKCFTILNIKILKCQLKISTIKKNSKKKI</sequence>
<dbReference type="EMBL" id="ASPP01044506">
    <property type="protein sequence ID" value="ETN99239.1"/>
    <property type="molecule type" value="Genomic_DNA"/>
</dbReference>
<accession>X6LES1</accession>
<reference evidence="1 2" key="1">
    <citation type="journal article" date="2013" name="Curr. Biol.">
        <title>The Genome of the Foraminiferan Reticulomyxa filosa.</title>
        <authorList>
            <person name="Glockner G."/>
            <person name="Hulsmann N."/>
            <person name="Schleicher M."/>
            <person name="Noegel A.A."/>
            <person name="Eichinger L."/>
            <person name="Gallinger C."/>
            <person name="Pawlowski J."/>
            <person name="Sierra R."/>
            <person name="Euteneuer U."/>
            <person name="Pillet L."/>
            <person name="Moustafa A."/>
            <person name="Platzer M."/>
            <person name="Groth M."/>
            <person name="Szafranski K."/>
            <person name="Schliwa M."/>
        </authorList>
    </citation>
    <scope>NUCLEOTIDE SEQUENCE [LARGE SCALE GENOMIC DNA]</scope>
</reference>
<comment type="caution">
    <text evidence="1">The sequence shown here is derived from an EMBL/GenBank/DDBJ whole genome shotgun (WGS) entry which is preliminary data.</text>
</comment>
<proteinExistence type="predicted"/>
<evidence type="ECO:0000313" key="1">
    <source>
        <dbReference type="EMBL" id="ETN99239.1"/>
    </source>
</evidence>